<feature type="region of interest" description="Disordered" evidence="2">
    <location>
        <begin position="215"/>
        <end position="234"/>
    </location>
</feature>
<comment type="caution">
    <text evidence="5">The sequence shown here is derived from an EMBL/GenBank/DDBJ whole genome shotgun (WGS) entry which is preliminary data.</text>
</comment>
<dbReference type="FunFam" id="3.40.30.10:FF:000331">
    <property type="entry name" value="Glutathione S-transferase"/>
    <property type="match status" value="1"/>
</dbReference>
<dbReference type="PATRIC" id="fig|1177755.3.peg.2643"/>
<feature type="domain" description="GST N-terminal" evidence="3">
    <location>
        <begin position="14"/>
        <end position="93"/>
    </location>
</feature>
<dbReference type="PANTHER" id="PTHR44051:SF8">
    <property type="entry name" value="GLUTATHIONE S-TRANSFERASE GSTA"/>
    <property type="match status" value="1"/>
</dbReference>
<dbReference type="InterPro" id="IPR040079">
    <property type="entry name" value="Glutathione_S-Trfase"/>
</dbReference>
<evidence type="ECO:0000313" key="6">
    <source>
        <dbReference type="Proteomes" id="UP000095087"/>
    </source>
</evidence>
<proteinExistence type="inferred from homology"/>
<accession>A0A1E2RWN1</accession>
<dbReference type="OrthoDB" id="9811242at2"/>
<dbReference type="SFLD" id="SFLDG00358">
    <property type="entry name" value="Main_(cytGST)"/>
    <property type="match status" value="1"/>
</dbReference>
<sequence>MNASTEPPIEITAFSWVPDFAKGYVRCLRPRWALEEIGLPYRTRLFHAAEPRPADYFLEQPFGQVPAYREGDLHMFESGAILLHIGEKDERLLPRNPQRRARSMSWLLAAFNSVEPSVMELVSVNLFNANEDWAPLRRPSAMDAARAKLSRVADSLGDREWLEDRFTVADIAMVTVLRGLDHTELLSEFPSLVAYRARGEERPAFARAYRSQLSDFDTGSGQSMEKTAAGGGAS</sequence>
<dbReference type="SUPFAM" id="SSF52833">
    <property type="entry name" value="Thioredoxin-like"/>
    <property type="match status" value="1"/>
</dbReference>
<feature type="domain" description="GST C-terminal" evidence="4">
    <location>
        <begin position="96"/>
        <end position="220"/>
    </location>
</feature>
<evidence type="ECO:0000256" key="2">
    <source>
        <dbReference type="SAM" id="MobiDB-lite"/>
    </source>
</evidence>
<gene>
    <name evidence="5" type="ORF">A7A08_02621</name>
</gene>
<dbReference type="InterPro" id="IPR036282">
    <property type="entry name" value="Glutathione-S-Trfase_C_sf"/>
</dbReference>
<evidence type="ECO:0000259" key="4">
    <source>
        <dbReference type="PROSITE" id="PS50405"/>
    </source>
</evidence>
<evidence type="ECO:0000256" key="1">
    <source>
        <dbReference type="RuleBase" id="RU003494"/>
    </source>
</evidence>
<dbReference type="Gene3D" id="1.20.1050.10">
    <property type="match status" value="1"/>
</dbReference>
<protein>
    <submittedName>
        <fullName evidence="5">Disulfide-bond oxidoreductase YfcG</fullName>
        <ecNumber evidence="5">1.8.4.-</ecNumber>
    </submittedName>
</protein>
<evidence type="ECO:0000259" key="3">
    <source>
        <dbReference type="PROSITE" id="PS50404"/>
    </source>
</evidence>
<dbReference type="InterPro" id="IPR004045">
    <property type="entry name" value="Glutathione_S-Trfase_N"/>
</dbReference>
<dbReference type="PROSITE" id="PS50405">
    <property type="entry name" value="GST_CTER"/>
    <property type="match status" value="1"/>
</dbReference>
<dbReference type="SFLD" id="SFLDS00019">
    <property type="entry name" value="Glutathione_Transferase_(cytos"/>
    <property type="match status" value="1"/>
</dbReference>
<dbReference type="STRING" id="1177755.A7A08_02621"/>
<dbReference type="EC" id="1.8.4.-" evidence="5"/>
<dbReference type="SUPFAM" id="SSF47616">
    <property type="entry name" value="GST C-terminal domain-like"/>
    <property type="match status" value="1"/>
</dbReference>
<dbReference type="AlphaFoldDB" id="A0A1E2RWN1"/>
<dbReference type="Pfam" id="PF02798">
    <property type="entry name" value="GST_N"/>
    <property type="match status" value="1"/>
</dbReference>
<dbReference type="InterPro" id="IPR036249">
    <property type="entry name" value="Thioredoxin-like_sf"/>
</dbReference>
<dbReference type="Pfam" id="PF00043">
    <property type="entry name" value="GST_C"/>
    <property type="match status" value="1"/>
</dbReference>
<dbReference type="GO" id="GO:0016491">
    <property type="term" value="F:oxidoreductase activity"/>
    <property type="evidence" value="ECO:0007669"/>
    <property type="project" value="UniProtKB-KW"/>
</dbReference>
<keyword evidence="5" id="KW-0560">Oxidoreductase</keyword>
<evidence type="ECO:0000313" key="5">
    <source>
        <dbReference type="EMBL" id="ODA66498.1"/>
    </source>
</evidence>
<dbReference type="PANTHER" id="PTHR44051">
    <property type="entry name" value="GLUTATHIONE S-TRANSFERASE-RELATED"/>
    <property type="match status" value="1"/>
</dbReference>
<name>A0A1E2RWN1_9HYPH</name>
<dbReference type="RefSeq" id="WP_069095791.1">
    <property type="nucleotide sequence ID" value="NZ_MASI01000007.1"/>
</dbReference>
<comment type="similarity">
    <text evidence="1">Belongs to the GST superfamily.</text>
</comment>
<dbReference type="Proteomes" id="UP000095087">
    <property type="component" value="Unassembled WGS sequence"/>
</dbReference>
<dbReference type="InterPro" id="IPR010987">
    <property type="entry name" value="Glutathione-S-Trfase_C-like"/>
</dbReference>
<dbReference type="Gene3D" id="3.40.30.10">
    <property type="entry name" value="Glutaredoxin"/>
    <property type="match status" value="1"/>
</dbReference>
<dbReference type="CDD" id="cd03207">
    <property type="entry name" value="GST_C_8"/>
    <property type="match status" value="1"/>
</dbReference>
<dbReference type="EMBL" id="MASI01000007">
    <property type="protein sequence ID" value="ODA66498.1"/>
    <property type="molecule type" value="Genomic_DNA"/>
</dbReference>
<dbReference type="PROSITE" id="PS50404">
    <property type="entry name" value="GST_NTER"/>
    <property type="match status" value="1"/>
</dbReference>
<feature type="compositionally biased region" description="Polar residues" evidence="2">
    <location>
        <begin position="215"/>
        <end position="225"/>
    </location>
</feature>
<reference evidence="5 6" key="1">
    <citation type="submission" date="2016-07" db="EMBL/GenBank/DDBJ databases">
        <title>Draft genome sequence of Methyloligella halotolerans C2T (VKM B-2706T=CCUG 61687T=DSM 25045T), a halotolerant polyhydroxybutyrate accumulating methylotroph.</title>
        <authorList>
            <person name="Vasilenko O.V."/>
            <person name="Doronina N.V."/>
            <person name="Poroshina M.N."/>
            <person name="Tarlachkov S.V."/>
            <person name="Trotsenko Y.A."/>
        </authorList>
    </citation>
    <scope>NUCLEOTIDE SEQUENCE [LARGE SCALE GENOMIC DNA]</scope>
    <source>
        <strain evidence="5 6">VKM B-2706</strain>
    </source>
</reference>
<dbReference type="InterPro" id="IPR004046">
    <property type="entry name" value="GST_C"/>
</dbReference>
<organism evidence="5 6">
    <name type="scientific">Methyloligella halotolerans</name>
    <dbReference type="NCBI Taxonomy" id="1177755"/>
    <lineage>
        <taxon>Bacteria</taxon>
        <taxon>Pseudomonadati</taxon>
        <taxon>Pseudomonadota</taxon>
        <taxon>Alphaproteobacteria</taxon>
        <taxon>Hyphomicrobiales</taxon>
        <taxon>Hyphomicrobiaceae</taxon>
        <taxon>Methyloligella</taxon>
    </lineage>
</organism>
<keyword evidence="6" id="KW-1185">Reference proteome</keyword>
<dbReference type="CDD" id="cd03046">
    <property type="entry name" value="GST_N_GTT1_like"/>
    <property type="match status" value="1"/>
</dbReference>